<proteinExistence type="predicted"/>
<keyword evidence="2" id="KW-1185">Reference proteome</keyword>
<dbReference type="RefSeq" id="WP_301414265.1">
    <property type="nucleotide sequence ID" value="NZ_CP098023.1"/>
</dbReference>
<dbReference type="InterPro" id="IPR036038">
    <property type="entry name" value="Aminotransferase-like"/>
</dbReference>
<evidence type="ECO:0000313" key="2">
    <source>
        <dbReference type="Proteomes" id="UP001321520"/>
    </source>
</evidence>
<dbReference type="InterPro" id="IPR001544">
    <property type="entry name" value="Aminotrans_IV"/>
</dbReference>
<dbReference type="Pfam" id="PF01063">
    <property type="entry name" value="Aminotran_4"/>
    <property type="match status" value="1"/>
</dbReference>
<dbReference type="InterPro" id="IPR043132">
    <property type="entry name" value="BCAT-like_C"/>
</dbReference>
<dbReference type="EMBL" id="CP098023">
    <property type="protein sequence ID" value="WKD48505.1"/>
    <property type="molecule type" value="Genomic_DNA"/>
</dbReference>
<gene>
    <name evidence="1" type="ORF">M8T91_11270</name>
</gene>
<sequence>MFQLPQLFLRGRAVPRLAPDSDYTEGILETMRCHSGSLPLWPLHRDRLIRCASLNRDLLNEIDRCIPHLAARYIRGEAVARLRIGLVGGDRCWDLSFFPMMCSLEAELGVHLFPCNTRLPISGLMNSGCKFLSRSRYNAAKAELPAGERLDGLMFDSAGRVIESLRCNLLARFDETWVTPDLQRCGVRGVMRAWLSDWVRWQERDMDIQLLSSADEVVLCNSVRGVLPVVEVIGIKNWSISAGARRLQQLIVEELW</sequence>
<dbReference type="SUPFAM" id="SSF56752">
    <property type="entry name" value="D-aminoacid aminotransferase-like PLP-dependent enzymes"/>
    <property type="match status" value="1"/>
</dbReference>
<organism evidence="1 2">
    <name type="scientific">Microbulbifer spongiae</name>
    <dbReference type="NCBI Taxonomy" id="2944933"/>
    <lineage>
        <taxon>Bacteria</taxon>
        <taxon>Pseudomonadati</taxon>
        <taxon>Pseudomonadota</taxon>
        <taxon>Gammaproteobacteria</taxon>
        <taxon>Cellvibrionales</taxon>
        <taxon>Microbulbiferaceae</taxon>
        <taxon>Microbulbifer</taxon>
    </lineage>
</organism>
<dbReference type="Gene3D" id="3.20.10.10">
    <property type="entry name" value="D-amino Acid Aminotransferase, subunit A, domain 2"/>
    <property type="match status" value="1"/>
</dbReference>
<name>A0ABY9E7S1_9GAMM</name>
<reference evidence="1 2" key="1">
    <citation type="submission" date="2022-05" db="EMBL/GenBank/DDBJ databases">
        <title>Microbulbifer sp. nov., isolated from sponge.</title>
        <authorList>
            <person name="Gao L."/>
        </authorList>
    </citation>
    <scope>NUCLEOTIDE SEQUENCE [LARGE SCALE GENOMIC DNA]</scope>
    <source>
        <strain evidence="1 2">MI-G</strain>
    </source>
</reference>
<keyword evidence="1" id="KW-0032">Aminotransferase</keyword>
<evidence type="ECO:0000313" key="1">
    <source>
        <dbReference type="EMBL" id="WKD48505.1"/>
    </source>
</evidence>
<dbReference type="GO" id="GO:0008483">
    <property type="term" value="F:transaminase activity"/>
    <property type="evidence" value="ECO:0007669"/>
    <property type="project" value="UniProtKB-KW"/>
</dbReference>
<dbReference type="Proteomes" id="UP001321520">
    <property type="component" value="Chromosome"/>
</dbReference>
<protein>
    <submittedName>
        <fullName evidence="1">Aminotransferase class IV</fullName>
    </submittedName>
</protein>
<accession>A0ABY9E7S1</accession>
<keyword evidence="1" id="KW-0808">Transferase</keyword>